<dbReference type="EMBL" id="CP021111">
    <property type="protein sequence ID" value="ARP95251.1"/>
    <property type="molecule type" value="Genomic_DNA"/>
</dbReference>
<proteinExistence type="predicted"/>
<organism evidence="3 4">
    <name type="scientific">Bordetella genomosp. 13</name>
    <dbReference type="NCBI Taxonomy" id="463040"/>
    <lineage>
        <taxon>Bacteria</taxon>
        <taxon>Pseudomonadati</taxon>
        <taxon>Pseudomonadota</taxon>
        <taxon>Betaproteobacteria</taxon>
        <taxon>Burkholderiales</taxon>
        <taxon>Alcaligenaceae</taxon>
        <taxon>Bordetella</taxon>
    </lineage>
</organism>
<protein>
    <recommendedName>
        <fullName evidence="2">Replication-associated protein ORF2/G2P domain-containing protein</fullName>
    </recommendedName>
</protein>
<dbReference type="KEGG" id="bgm:CAL15_13165"/>
<evidence type="ECO:0000259" key="2">
    <source>
        <dbReference type="Pfam" id="PF23343"/>
    </source>
</evidence>
<dbReference type="AlphaFoldDB" id="A0A1W6ZD09"/>
<feature type="domain" description="Replication-associated protein ORF2/G2P" evidence="2">
    <location>
        <begin position="31"/>
        <end position="164"/>
    </location>
</feature>
<gene>
    <name evidence="3" type="ORF">CAL15_13165</name>
</gene>
<dbReference type="RefSeq" id="WP_086079016.1">
    <property type="nucleotide sequence ID" value="NZ_CP021111.1"/>
</dbReference>
<dbReference type="Proteomes" id="UP000194161">
    <property type="component" value="Chromosome"/>
</dbReference>
<evidence type="ECO:0000256" key="1">
    <source>
        <dbReference type="SAM" id="MobiDB-lite"/>
    </source>
</evidence>
<dbReference type="InterPro" id="IPR056906">
    <property type="entry name" value="ORF2/G2P_dom"/>
</dbReference>
<name>A0A1W6ZD09_9BORD</name>
<dbReference type="STRING" id="463040.CAL15_13165"/>
<reference evidence="3 4" key="1">
    <citation type="submission" date="2017-05" db="EMBL/GenBank/DDBJ databases">
        <title>Complete and WGS of Bordetella genogroups.</title>
        <authorList>
            <person name="Spilker T."/>
            <person name="LiPuma J."/>
        </authorList>
    </citation>
    <scope>NUCLEOTIDE SEQUENCE [LARGE SCALE GENOMIC DNA]</scope>
    <source>
        <strain evidence="3 4">AU7206</strain>
    </source>
</reference>
<sequence>MNGDHRSSRLEARGIALEERLFEKRSRYLVLFLTLNYKAQCRDDVTIDDLRRDRDRLLKNIESNPLLQGIQGYIWKIEEGGKAGLHIHLLLFYAGDHRADVYIAKRIGHYWETVITGGAGAYWNSNADKASFTERGLPVGVGQVNRKDKACRDAIRTIIRYMGKPDQRITERRPRTRTFGTSELR</sequence>
<dbReference type="Pfam" id="PF23343">
    <property type="entry name" value="REP_ORF2-G2P"/>
    <property type="match status" value="1"/>
</dbReference>
<accession>A0A1W6ZD09</accession>
<feature type="region of interest" description="Disordered" evidence="1">
    <location>
        <begin position="166"/>
        <end position="185"/>
    </location>
</feature>
<keyword evidence="4" id="KW-1185">Reference proteome</keyword>
<dbReference type="OrthoDB" id="8592743at2"/>
<evidence type="ECO:0000313" key="4">
    <source>
        <dbReference type="Proteomes" id="UP000194161"/>
    </source>
</evidence>
<evidence type="ECO:0000313" key="3">
    <source>
        <dbReference type="EMBL" id="ARP95251.1"/>
    </source>
</evidence>